<dbReference type="PRINTS" id="PR00076">
    <property type="entry name" value="6PGDHDRGNASE"/>
</dbReference>
<name>A0A0D0GTW9_LEVBR</name>
<dbReference type="EMBL" id="CP031198">
    <property type="protein sequence ID" value="QCZ52174.1"/>
    <property type="molecule type" value="Genomic_DNA"/>
</dbReference>
<evidence type="ECO:0000313" key="6">
    <source>
        <dbReference type="EMBL" id="QCZ52174.1"/>
    </source>
</evidence>
<gene>
    <name evidence="5" type="primary">gnd</name>
    <name evidence="5" type="ORF">CNR29_00885</name>
    <name evidence="7" type="ORF">ORR04_07970</name>
    <name evidence="6" type="ORF">UCCLBBS449_0177</name>
</gene>
<accession>A0A0D0GTW9</accession>
<dbReference type="PANTHER" id="PTHR11811">
    <property type="entry name" value="6-PHOSPHOGLUCONATE DEHYDROGENASE"/>
    <property type="match status" value="1"/>
</dbReference>
<dbReference type="SMART" id="SM01350">
    <property type="entry name" value="6PGD"/>
    <property type="match status" value="1"/>
</dbReference>
<sequence>MKIGLVGLGKMGINLAQNMMDHGHEVVGFDLNKDFVDQAAGFGAETATSLDDVLSKLPSPKIVWLMLPAGKPTESTIDTLVGSLSAGDYIVDGGNSFWKNSVEDAKKAEAVGINFFDCGTSGGQSGARADGNFMIGGTSAEAFNAALKPVFEGIAQENGYLYTGAAGSGHYLKMVHNGVEYGMMEAIGEGFDVLAHSQFDYDNEAVARLWNSGSVVRSWLMELAQEAFANDANLDEIKGTMHSSGEGKWTLEESLDQQIPVPVIALSLMMRYRSMENDTFTGKVVSAMRHGFGGHAVDKA</sequence>
<dbReference type="InterPro" id="IPR006184">
    <property type="entry name" value="6PGdom_BS"/>
</dbReference>
<reference evidence="5 8" key="1">
    <citation type="submission" date="2017-09" db="EMBL/GenBank/DDBJ databases">
        <title>Genome sequence of Lactobacillus brevis D7.</title>
        <authorList>
            <person name="Kwon M.-S."/>
            <person name="Lim S.K."/>
            <person name="Choi H.-J."/>
        </authorList>
    </citation>
    <scope>NUCLEOTIDE SEQUENCE [LARGE SCALE GENOMIC DNA]</scope>
    <source>
        <strain evidence="5 8">D7</strain>
    </source>
</reference>
<dbReference type="Proteomes" id="UP001164768">
    <property type="component" value="Chromosome"/>
</dbReference>
<dbReference type="InterPro" id="IPR006115">
    <property type="entry name" value="6PGDH_NADP-bd"/>
</dbReference>
<dbReference type="SUPFAM" id="SSF48179">
    <property type="entry name" value="6-phosphogluconate dehydrogenase C-terminal domain-like"/>
    <property type="match status" value="1"/>
</dbReference>
<dbReference type="RefSeq" id="WP_011666950.1">
    <property type="nucleotide sequence ID" value="NZ_BBOW01000052.1"/>
</dbReference>
<dbReference type="OMA" id="PEFYQYD"/>
<dbReference type="InterPro" id="IPR004849">
    <property type="entry name" value="6DGDH_YqeC"/>
</dbReference>
<dbReference type="Proteomes" id="UP000217918">
    <property type="component" value="Unassembled WGS sequence"/>
</dbReference>
<reference evidence="7" key="3">
    <citation type="submission" date="2022-11" db="EMBL/GenBank/DDBJ databases">
        <title>Whole genome sequence of Levilactobacillus brevis SMB091.</title>
        <authorList>
            <person name="Kim J.-M."/>
            <person name="Kim O.-C."/>
            <person name="Choi Y.H."/>
            <person name="Han N.S."/>
            <person name="Hurh B."/>
        </authorList>
    </citation>
    <scope>NUCLEOTIDE SEQUENCE</scope>
    <source>
        <strain evidence="7">SMB091</strain>
    </source>
</reference>
<evidence type="ECO:0000313" key="5">
    <source>
        <dbReference type="EMBL" id="PBQ22644.1"/>
    </source>
</evidence>
<dbReference type="Gene3D" id="1.10.1040.10">
    <property type="entry name" value="N-(1-d-carboxylethyl)-l-norvaline Dehydrogenase, domain 2"/>
    <property type="match status" value="1"/>
</dbReference>
<dbReference type="SUPFAM" id="SSF51735">
    <property type="entry name" value="NAD(P)-binding Rossmann-fold domains"/>
    <property type="match status" value="1"/>
</dbReference>
<dbReference type="GO" id="GO:0019521">
    <property type="term" value="P:D-gluconate metabolic process"/>
    <property type="evidence" value="ECO:0007669"/>
    <property type="project" value="UniProtKB-KW"/>
</dbReference>
<dbReference type="GO" id="GO:0004616">
    <property type="term" value="F:phosphogluconate dehydrogenase (decarboxylating) activity"/>
    <property type="evidence" value="ECO:0007669"/>
    <property type="project" value="InterPro"/>
</dbReference>
<dbReference type="PROSITE" id="PS00461">
    <property type="entry name" value="6PGD"/>
    <property type="match status" value="1"/>
</dbReference>
<proteinExistence type="inferred from homology"/>
<dbReference type="GO" id="GO:0006098">
    <property type="term" value="P:pentose-phosphate shunt"/>
    <property type="evidence" value="ECO:0007669"/>
    <property type="project" value="InterPro"/>
</dbReference>
<dbReference type="EMBL" id="NVYO01000001">
    <property type="protein sequence ID" value="PBQ22644.1"/>
    <property type="molecule type" value="Genomic_DNA"/>
</dbReference>
<dbReference type="InterPro" id="IPR006183">
    <property type="entry name" value="Pgluconate_DH"/>
</dbReference>
<evidence type="ECO:0000256" key="2">
    <source>
        <dbReference type="ARBA" id="ARBA00023002"/>
    </source>
</evidence>
<evidence type="ECO:0000256" key="3">
    <source>
        <dbReference type="ARBA" id="ARBA00023064"/>
    </source>
</evidence>
<comment type="similarity">
    <text evidence="1">Belongs to the 6-phosphogluconate dehydrogenase family.</text>
</comment>
<organism evidence="5 8">
    <name type="scientific">Levilactobacillus brevis</name>
    <name type="common">Lactobacillus brevis</name>
    <dbReference type="NCBI Taxonomy" id="1580"/>
    <lineage>
        <taxon>Bacteria</taxon>
        <taxon>Bacillati</taxon>
        <taxon>Bacillota</taxon>
        <taxon>Bacilli</taxon>
        <taxon>Lactobacillales</taxon>
        <taxon>Lactobacillaceae</taxon>
        <taxon>Levilactobacillus</taxon>
    </lineage>
</organism>
<evidence type="ECO:0000313" key="9">
    <source>
        <dbReference type="Proteomes" id="UP000307074"/>
    </source>
</evidence>
<dbReference type="Pfam" id="PF00393">
    <property type="entry name" value="6PGD"/>
    <property type="match status" value="1"/>
</dbReference>
<dbReference type="InterPro" id="IPR036291">
    <property type="entry name" value="NAD(P)-bd_dom_sf"/>
</dbReference>
<dbReference type="Proteomes" id="UP000307074">
    <property type="component" value="Chromosome"/>
</dbReference>
<keyword evidence="2" id="KW-0560">Oxidoreductase</keyword>
<dbReference type="InterPro" id="IPR013328">
    <property type="entry name" value="6PGD_dom2"/>
</dbReference>
<dbReference type="InterPro" id="IPR008927">
    <property type="entry name" value="6-PGluconate_DH-like_C_sf"/>
</dbReference>
<reference evidence="6 9" key="2">
    <citation type="submission" date="2018-07" db="EMBL/GenBank/DDBJ databases">
        <authorList>
            <person name="Feyereisen M."/>
        </authorList>
    </citation>
    <scope>NUCLEOTIDE SEQUENCE [LARGE SCALE GENOMIC DNA]</scope>
    <source>
        <strain evidence="6 9">UCCLBBS449</strain>
    </source>
</reference>
<evidence type="ECO:0000313" key="8">
    <source>
        <dbReference type="Proteomes" id="UP000217918"/>
    </source>
</evidence>
<protein>
    <submittedName>
        <fullName evidence="5 6">6-phosphogluconate dehydrogenase</fullName>
    </submittedName>
    <submittedName>
        <fullName evidence="7">Decarboxylating 6-phosphogluconate dehydrogenase</fullName>
    </submittedName>
</protein>
<feature type="domain" description="6-phosphogluconate dehydrogenase C-terminal" evidence="4">
    <location>
        <begin position="169"/>
        <end position="300"/>
    </location>
</feature>
<dbReference type="GO" id="GO:0050661">
    <property type="term" value="F:NADP binding"/>
    <property type="evidence" value="ECO:0007669"/>
    <property type="project" value="InterPro"/>
</dbReference>
<dbReference type="NCBIfam" id="TIGR00872">
    <property type="entry name" value="gnd_rel"/>
    <property type="match status" value="1"/>
</dbReference>
<evidence type="ECO:0000256" key="1">
    <source>
        <dbReference type="ARBA" id="ARBA00008419"/>
    </source>
</evidence>
<evidence type="ECO:0000313" key="7">
    <source>
        <dbReference type="EMBL" id="WAD00873.1"/>
    </source>
</evidence>
<dbReference type="NCBIfam" id="NF007161">
    <property type="entry name" value="PRK09599.1"/>
    <property type="match status" value="1"/>
</dbReference>
<dbReference type="Gene3D" id="3.40.50.720">
    <property type="entry name" value="NAD(P)-binding Rossmann-like Domain"/>
    <property type="match status" value="1"/>
</dbReference>
<dbReference type="Pfam" id="PF03446">
    <property type="entry name" value="NAD_binding_2"/>
    <property type="match status" value="1"/>
</dbReference>
<keyword evidence="3" id="KW-0311">Gluconate utilization</keyword>
<dbReference type="InterPro" id="IPR006114">
    <property type="entry name" value="6PGDH_C"/>
</dbReference>
<dbReference type="GeneID" id="56991946"/>
<dbReference type="EMBL" id="CP113117">
    <property type="protein sequence ID" value="WAD00873.1"/>
    <property type="molecule type" value="Genomic_DNA"/>
</dbReference>
<evidence type="ECO:0000259" key="4">
    <source>
        <dbReference type="SMART" id="SM01350"/>
    </source>
</evidence>
<dbReference type="AlphaFoldDB" id="A0A0D0GTW9"/>